<dbReference type="GO" id="GO:0019136">
    <property type="term" value="F:deoxynucleoside kinase activity"/>
    <property type="evidence" value="ECO:0007669"/>
    <property type="project" value="InterPro"/>
</dbReference>
<dbReference type="InterPro" id="IPR050566">
    <property type="entry name" value="Deoxyribonucleoside_kinase"/>
</dbReference>
<organism evidence="2">
    <name type="scientific">viral metagenome</name>
    <dbReference type="NCBI Taxonomy" id="1070528"/>
    <lineage>
        <taxon>unclassified sequences</taxon>
        <taxon>metagenomes</taxon>
        <taxon>organismal metagenomes</taxon>
    </lineage>
</organism>
<dbReference type="PIRSF" id="PIRSF000705">
    <property type="entry name" value="DNK"/>
    <property type="match status" value="1"/>
</dbReference>
<evidence type="ECO:0000259" key="1">
    <source>
        <dbReference type="Pfam" id="PF01712"/>
    </source>
</evidence>
<dbReference type="Gene3D" id="3.40.50.300">
    <property type="entry name" value="P-loop containing nucleotide triphosphate hydrolases"/>
    <property type="match status" value="1"/>
</dbReference>
<dbReference type="EMBL" id="MN740030">
    <property type="protein sequence ID" value="QHT85011.1"/>
    <property type="molecule type" value="Genomic_DNA"/>
</dbReference>
<dbReference type="SUPFAM" id="SSF52540">
    <property type="entry name" value="P-loop containing nucleoside triphosphate hydrolases"/>
    <property type="match status" value="1"/>
</dbReference>
<dbReference type="InterPro" id="IPR027417">
    <property type="entry name" value="P-loop_NTPase"/>
</dbReference>
<dbReference type="InterPro" id="IPR002624">
    <property type="entry name" value="DCK/DGK"/>
</dbReference>
<dbReference type="Pfam" id="PF01712">
    <property type="entry name" value="dNK"/>
    <property type="match status" value="1"/>
</dbReference>
<dbReference type="GO" id="GO:0005737">
    <property type="term" value="C:cytoplasm"/>
    <property type="evidence" value="ECO:0007669"/>
    <property type="project" value="TreeGrafter"/>
</dbReference>
<sequence length="243" mass="28093">MSEFGINESASWSNKPTLSTRCKIVSVDGNIGSGKSTLLANLRSAFGNYPNIIFLKEPVDDWEQIKDAEGKTMLEKFYADQERYSFSFQMMAYISRLALLKSAIKQNPGAIIVTERSLYTDKFVFAKMLYDTGKIEDVNYQIYSKWFDTFADECPIHQVIYVNTNPEICHNRITKRSRTGEDSIPLDYLQLCHTYHDDMIYKFLPNENICNNQLTLDGNVDIFENEGHLKNWIEQISRFIGLE</sequence>
<dbReference type="PANTHER" id="PTHR10513:SF35">
    <property type="entry name" value="DEOXYADENOSINE KINASE"/>
    <property type="match status" value="1"/>
</dbReference>
<accession>A0A6C0HWA3</accession>
<proteinExistence type="predicted"/>
<dbReference type="PANTHER" id="PTHR10513">
    <property type="entry name" value="DEOXYNUCLEOSIDE KINASE"/>
    <property type="match status" value="1"/>
</dbReference>
<dbReference type="GO" id="GO:0005524">
    <property type="term" value="F:ATP binding"/>
    <property type="evidence" value="ECO:0007669"/>
    <property type="project" value="InterPro"/>
</dbReference>
<protein>
    <recommendedName>
        <fullName evidence="1">Deoxynucleoside kinase domain-containing protein</fullName>
    </recommendedName>
</protein>
<evidence type="ECO:0000313" key="2">
    <source>
        <dbReference type="EMBL" id="QHT85011.1"/>
    </source>
</evidence>
<dbReference type="CDD" id="cd01673">
    <property type="entry name" value="dNK"/>
    <property type="match status" value="1"/>
</dbReference>
<name>A0A6C0HWA3_9ZZZZ</name>
<dbReference type="AlphaFoldDB" id="A0A6C0HWA3"/>
<reference evidence="2" key="1">
    <citation type="journal article" date="2020" name="Nature">
        <title>Giant virus diversity and host interactions through global metagenomics.</title>
        <authorList>
            <person name="Schulz F."/>
            <person name="Roux S."/>
            <person name="Paez-Espino D."/>
            <person name="Jungbluth S."/>
            <person name="Walsh D.A."/>
            <person name="Denef V.J."/>
            <person name="McMahon K.D."/>
            <person name="Konstantinidis K.T."/>
            <person name="Eloe-Fadrosh E.A."/>
            <person name="Kyrpides N.C."/>
            <person name="Woyke T."/>
        </authorList>
    </citation>
    <scope>NUCLEOTIDE SEQUENCE</scope>
    <source>
        <strain evidence="2">GVMAG-M-3300023184-178</strain>
    </source>
</reference>
<feature type="domain" description="Deoxynucleoside kinase" evidence="1">
    <location>
        <begin position="25"/>
        <end position="240"/>
    </location>
</feature>
<dbReference type="InterPro" id="IPR031314">
    <property type="entry name" value="DNK_dom"/>
</dbReference>